<comment type="function">
    <text evidence="10">Mannosyltransferase that operates in the biosynthetic pathway of dolichol-linked oligosaccharides, the glycan precursors employed in protein asparagine (N)-glycosylation. The assembly of dolichol-linked oligosaccharides begins on the cytosolic side of the endoplasmic reticulum membrane and finishes in its lumen. The sequential addition of sugars to dolichol pyrophosphate produces dolichol-linked oligosaccharides containing fourteen sugars, including two GlcNAcs, nine mannoses and three glucoses. Once assembled, the oligosaccharide is transferred from the lipid to nascent proteins by oligosaccharyltransferases. In the lumen of the endoplasmic reticulum, adds the eighth mannose residue in an alpha-1,6 linkage onto Man(7)GlcNAc(2)-PP-dolichol to produce Man(8)GlcNAc(2)-PP-dolichol.</text>
</comment>
<dbReference type="PANTHER" id="PTHR22760:SF1">
    <property type="entry name" value="DOL-P-MAN:MAN(7)GLCNAC(2)-PP-DOL ALPHA-1,6-MANNOSYLTRANSFERASE"/>
    <property type="match status" value="1"/>
</dbReference>
<dbReference type="PANTHER" id="PTHR22760">
    <property type="entry name" value="GLYCOSYLTRANSFERASE"/>
    <property type="match status" value="1"/>
</dbReference>
<dbReference type="EC" id="2.4.1.-" evidence="12"/>
<feature type="transmembrane region" description="Helical" evidence="12">
    <location>
        <begin position="125"/>
        <end position="145"/>
    </location>
</feature>
<dbReference type="VEuPathDB" id="TriTrypDB:TRSC58_05825"/>
<accession>A0A061IWN9</accession>
<evidence type="ECO:0000313" key="14">
    <source>
        <dbReference type="EMBL" id="ESL06500.1"/>
    </source>
</evidence>
<keyword evidence="7 12" id="KW-0256">Endoplasmic reticulum</keyword>
<comment type="caution">
    <text evidence="14">The sequence shown here is derived from an EMBL/GenBank/DDBJ whole genome shotgun (WGS) entry which is preliminary data.</text>
</comment>
<organism evidence="14 15">
    <name type="scientific">Trypanosoma rangeli SC58</name>
    <dbReference type="NCBI Taxonomy" id="429131"/>
    <lineage>
        <taxon>Eukaryota</taxon>
        <taxon>Discoba</taxon>
        <taxon>Euglenozoa</taxon>
        <taxon>Kinetoplastea</taxon>
        <taxon>Metakinetoplastina</taxon>
        <taxon>Trypanosomatida</taxon>
        <taxon>Trypanosomatidae</taxon>
        <taxon>Trypanosoma</taxon>
        <taxon>Herpetosoma</taxon>
    </lineage>
</organism>
<keyword evidence="5 14" id="KW-0808">Transferase</keyword>
<evidence type="ECO:0000256" key="12">
    <source>
        <dbReference type="RuleBase" id="RU363075"/>
    </source>
</evidence>
<dbReference type="EMBL" id="AUPL01005825">
    <property type="protein sequence ID" value="ESL06500.1"/>
    <property type="molecule type" value="Genomic_DNA"/>
</dbReference>
<keyword evidence="6 12" id="KW-0812">Transmembrane</keyword>
<evidence type="ECO:0000256" key="6">
    <source>
        <dbReference type="ARBA" id="ARBA00022692"/>
    </source>
</evidence>
<evidence type="ECO:0000256" key="5">
    <source>
        <dbReference type="ARBA" id="ARBA00022679"/>
    </source>
</evidence>
<evidence type="ECO:0000256" key="13">
    <source>
        <dbReference type="SAM" id="SignalP"/>
    </source>
</evidence>
<comment type="subcellular location">
    <subcellularLocation>
        <location evidence="1 12">Endoplasmic reticulum membrane</location>
        <topology evidence="1 12">Multi-pass membrane protein</topology>
    </subcellularLocation>
</comment>
<dbReference type="AlphaFoldDB" id="A0A061IWN9"/>
<evidence type="ECO:0000256" key="1">
    <source>
        <dbReference type="ARBA" id="ARBA00004477"/>
    </source>
</evidence>
<evidence type="ECO:0000256" key="11">
    <source>
        <dbReference type="ARBA" id="ARBA00048899"/>
    </source>
</evidence>
<keyword evidence="4 12" id="KW-0328">Glycosyltransferase</keyword>
<keyword evidence="9 12" id="KW-0472">Membrane</keyword>
<feature type="chain" id="PRO_5001601389" description="Mannosyltransferase" evidence="13">
    <location>
        <begin position="20"/>
        <end position="715"/>
    </location>
</feature>
<evidence type="ECO:0000256" key="9">
    <source>
        <dbReference type="ARBA" id="ARBA00023136"/>
    </source>
</evidence>
<evidence type="ECO:0000256" key="3">
    <source>
        <dbReference type="ARBA" id="ARBA00007063"/>
    </source>
</evidence>
<feature type="signal peptide" evidence="13">
    <location>
        <begin position="1"/>
        <end position="19"/>
    </location>
</feature>
<feature type="transmembrane region" description="Helical" evidence="12">
    <location>
        <begin position="303"/>
        <end position="327"/>
    </location>
</feature>
<dbReference type="OrthoDB" id="19039at2759"/>
<feature type="transmembrane region" description="Helical" evidence="12">
    <location>
        <begin position="63"/>
        <end position="90"/>
    </location>
</feature>
<dbReference type="GO" id="GO:0006487">
    <property type="term" value="P:protein N-linked glycosylation"/>
    <property type="evidence" value="ECO:0007669"/>
    <property type="project" value="TreeGrafter"/>
</dbReference>
<dbReference type="GO" id="GO:0052917">
    <property type="term" value="F:dol-P-Man:Man(7)GlcNAc(2)-PP-Dol alpha-1,6-mannosyltransferase activity"/>
    <property type="evidence" value="ECO:0007669"/>
    <property type="project" value="UniProtKB-EC"/>
</dbReference>
<reference evidence="14 15" key="1">
    <citation type="submission" date="2013-07" db="EMBL/GenBank/DDBJ databases">
        <authorList>
            <person name="Stoco P.H."/>
            <person name="Wagner G."/>
            <person name="Gerber A."/>
            <person name="Zaha A."/>
            <person name="Thompson C."/>
            <person name="Bartholomeu D.C."/>
            <person name="Luckemeyer D.D."/>
            <person name="Bahia D."/>
            <person name="Loreto E."/>
            <person name="Prestes E.B."/>
            <person name="Lima F.M."/>
            <person name="Rodrigues-Luiz G."/>
            <person name="Vallejo G.A."/>
            <person name="Filho J.F."/>
            <person name="Monteiro K.M."/>
            <person name="Tyler K.M."/>
            <person name="de Almeida L.G."/>
            <person name="Ortiz M.F."/>
            <person name="Siervo M.A."/>
            <person name="de Moraes M.H."/>
            <person name="Cunha O.L."/>
            <person name="Mendonca-Neto R."/>
            <person name="Silva R."/>
            <person name="Teixeira S.M."/>
            <person name="Murta S.M."/>
            <person name="Sincero T.C."/>
            <person name="Mendes T.A."/>
            <person name="Urmenyi T.P."/>
            <person name="Silva V.G."/>
            <person name="da Rocha W.D."/>
            <person name="Andersson B."/>
            <person name="Romanha A.J."/>
            <person name="Steindel M."/>
            <person name="de Vasconcelos A.T."/>
            <person name="Grisard E.C."/>
        </authorList>
    </citation>
    <scope>NUCLEOTIDE SEQUENCE [LARGE SCALE GENOMIC DNA]</scope>
    <source>
        <strain evidence="14 15">SC58</strain>
    </source>
</reference>
<evidence type="ECO:0000256" key="7">
    <source>
        <dbReference type="ARBA" id="ARBA00022824"/>
    </source>
</evidence>
<feature type="transmembrane region" description="Helical" evidence="12">
    <location>
        <begin position="451"/>
        <end position="474"/>
    </location>
</feature>
<keyword evidence="15" id="KW-1185">Reference proteome</keyword>
<feature type="transmembrane region" description="Helical" evidence="12">
    <location>
        <begin position="359"/>
        <end position="376"/>
    </location>
</feature>
<proteinExistence type="inferred from homology"/>
<dbReference type="InterPro" id="IPR005599">
    <property type="entry name" value="GPI_mannosylTrfase"/>
</dbReference>
<comment type="pathway">
    <text evidence="2">Protein modification; protein glycosylation.</text>
</comment>
<evidence type="ECO:0000256" key="4">
    <source>
        <dbReference type="ARBA" id="ARBA00022676"/>
    </source>
</evidence>
<comment type="catalytic activity">
    <reaction evidence="11">
        <text>an alpha-D-Man-(1-&gt;2)-alpha-D-Man-(1-&gt;2)-alpha-D-Man-(1-&gt;3)-[alpha-D-Man-(1-&gt;2)-alpha-D-Man-(1-&gt;3)-alpha-D-Man-(1-&gt;6)]-beta-D-Man-(1-&gt;4)-beta-D-GlcNAc-(1-&gt;4)-alpha-D-GlcNAc-diphospho-di-trans,poly-cis-dolichol + a di-trans,poly-cis-dolichyl beta-D-mannosyl phosphate = an alpha-D-Man-(1-&gt;2)-alpha-D-Man-(1-&gt;2)-alpha-D-Man-(1-&gt;3)-[alpha-D-Man-(1-&gt;2)-alpha-D-Man-(1-&gt;3)-[alpha-D-Man-(1-&gt;6)]-alpha-D-Man-(1-&gt;6)]-beta-D-Man-(1-&gt;4)-beta-D-GlcNAc-(1-&gt;4)-alpha-D-GlcNAc-diphospho-di-trans,poly-cis-dolichol + a di-trans,poly-cis-dolichyl phosphate + H(+)</text>
        <dbReference type="Rhea" id="RHEA:29535"/>
        <dbReference type="Rhea" id="RHEA-COMP:19498"/>
        <dbReference type="Rhea" id="RHEA-COMP:19501"/>
        <dbReference type="Rhea" id="RHEA-COMP:19518"/>
        <dbReference type="Rhea" id="RHEA-COMP:19519"/>
        <dbReference type="ChEBI" id="CHEBI:15378"/>
        <dbReference type="ChEBI" id="CHEBI:57683"/>
        <dbReference type="ChEBI" id="CHEBI:58211"/>
        <dbReference type="ChEBI" id="CHEBI:132517"/>
        <dbReference type="ChEBI" id="CHEBI:132519"/>
        <dbReference type="EC" id="2.4.1.260"/>
    </reaction>
    <physiologicalReaction direction="left-to-right" evidence="11">
        <dbReference type="Rhea" id="RHEA:29536"/>
    </physiologicalReaction>
</comment>
<dbReference type="Proteomes" id="UP000031737">
    <property type="component" value="Unassembled WGS sequence"/>
</dbReference>
<evidence type="ECO:0000256" key="10">
    <source>
        <dbReference type="ARBA" id="ARBA00044721"/>
    </source>
</evidence>
<keyword evidence="13" id="KW-0732">Signal</keyword>
<feature type="transmembrane region" description="Helical" evidence="12">
    <location>
        <begin position="215"/>
        <end position="239"/>
    </location>
</feature>
<feature type="transmembrane region" description="Helical" evidence="12">
    <location>
        <begin position="246"/>
        <end position="275"/>
    </location>
</feature>
<dbReference type="GO" id="GO:0005789">
    <property type="term" value="C:endoplasmic reticulum membrane"/>
    <property type="evidence" value="ECO:0007669"/>
    <property type="project" value="UniProtKB-SubCell"/>
</dbReference>
<evidence type="ECO:0000256" key="2">
    <source>
        <dbReference type="ARBA" id="ARBA00004922"/>
    </source>
</evidence>
<gene>
    <name evidence="14" type="ORF">TRSC58_05825</name>
</gene>
<comment type="similarity">
    <text evidence="3 12">Belongs to the glycosyltransferase 22 family.</text>
</comment>
<name>A0A061IWN9_TRYRA</name>
<evidence type="ECO:0000256" key="8">
    <source>
        <dbReference type="ARBA" id="ARBA00022989"/>
    </source>
</evidence>
<protein>
    <recommendedName>
        <fullName evidence="12">Mannosyltransferase</fullName>
        <ecNumber evidence="12">2.4.1.-</ecNumber>
    </recommendedName>
</protein>
<sequence>MEFQSWLCFLVLCTSVTVCELLCPYTKVEESFGMQAMHDFIFCPTTACGDHLMFPGVVPRTFYGSYIVVVTTLFCVLVMEYIGAVVKYFGALLGLTRSMMDARSVVPPLAVELSALQSPMFFSHACRLVMGFMVCGALWYIASGIDMNERRSVKPNANSGWRRFRAASVFFVLCNLQFHMVFYATRTLPNTNGLILCSLAFGCIVRGRYHLSIVLLSLCTAVFRCDTVLLLGSLGLFLLLQREMSIFQLVAVSLSSMAIAVCCSVFLDCFLWGGWVWPEGVVLLFNTVENQSWRWGRSPWHWYLTYALPRAFFFAYFPLLLLVGLACWDLVRRLIYRTPPSPSAVGTLFSIWLDTSVQFRSLLLPATLFVALYSFLPHKEMRFIMQVFPALLAPVAYAVALTWNACVGAQGAASVKLTGSKGAPAAQRSAVPTANSQCCTRVDGRCGRMKYFLAVVLGCVFLVELAALVLSVGVSVQDYPGGQALAKLHRVIDADARDSSSCIHQLHKGHANSTVSLTVFIDAYAAMSGINRFQKAHRVLPPGQASDKVGCLSLTSSSVRDRLFSLLCLPFVAILKVTERRATSQDRWSEYDYLNQYRNNGEAAAFGDAVSTFPFAFTNTQVRGVELCYTKDPTLFDEEHGVHNGDGLDYLLVRYSQREMHRQHGEFEEIFTVFHPDVWSLLDYWASRLLPRKGHHGLFSEQVGKPLLLALRRRC</sequence>
<dbReference type="UniPathway" id="UPA00378"/>
<dbReference type="Pfam" id="PF03901">
    <property type="entry name" value="Glyco_transf_22"/>
    <property type="match status" value="1"/>
</dbReference>
<feature type="transmembrane region" description="Helical" evidence="12">
    <location>
        <begin position="165"/>
        <end position="184"/>
    </location>
</feature>
<keyword evidence="8 12" id="KW-1133">Transmembrane helix</keyword>
<evidence type="ECO:0000313" key="15">
    <source>
        <dbReference type="Proteomes" id="UP000031737"/>
    </source>
</evidence>